<gene>
    <name evidence="1" type="ORF">GX656_03345</name>
</gene>
<dbReference type="AlphaFoldDB" id="A0A847D2F2"/>
<name>A0A847D2F2_9BACT</name>
<dbReference type="EMBL" id="JAAZBX010000013">
    <property type="protein sequence ID" value="NLD25643.1"/>
    <property type="molecule type" value="Genomic_DNA"/>
</dbReference>
<evidence type="ECO:0000313" key="2">
    <source>
        <dbReference type="Proteomes" id="UP000545876"/>
    </source>
</evidence>
<protein>
    <submittedName>
        <fullName evidence="1">Uncharacterized protein</fullName>
    </submittedName>
</protein>
<proteinExistence type="predicted"/>
<evidence type="ECO:0000313" key="1">
    <source>
        <dbReference type="EMBL" id="NLD25643.1"/>
    </source>
</evidence>
<reference evidence="1 2" key="1">
    <citation type="journal article" date="2020" name="Biotechnol. Biofuels">
        <title>New insights from the biogas microbiome by comprehensive genome-resolved metagenomics of nearly 1600 species originating from multiple anaerobic digesters.</title>
        <authorList>
            <person name="Campanaro S."/>
            <person name="Treu L."/>
            <person name="Rodriguez-R L.M."/>
            <person name="Kovalovszki A."/>
            <person name="Ziels R.M."/>
            <person name="Maus I."/>
            <person name="Zhu X."/>
            <person name="Kougias P.G."/>
            <person name="Basile A."/>
            <person name="Luo G."/>
            <person name="Schluter A."/>
            <person name="Konstantinidis K.T."/>
            <person name="Angelidaki I."/>
        </authorList>
    </citation>
    <scope>NUCLEOTIDE SEQUENCE [LARGE SCALE GENOMIC DNA]</scope>
    <source>
        <strain evidence="1">AS06rmzACSIP_65</strain>
    </source>
</reference>
<comment type="caution">
    <text evidence="1">The sequence shown here is derived from an EMBL/GenBank/DDBJ whole genome shotgun (WGS) entry which is preliminary data.</text>
</comment>
<accession>A0A847D2F2</accession>
<organism evidence="1 2">
    <name type="scientific">Candidatus Dojkabacteria bacterium</name>
    <dbReference type="NCBI Taxonomy" id="2099670"/>
    <lineage>
        <taxon>Bacteria</taxon>
        <taxon>Candidatus Dojkabacteria</taxon>
    </lineage>
</organism>
<dbReference type="Proteomes" id="UP000545876">
    <property type="component" value="Unassembled WGS sequence"/>
</dbReference>
<sequence>MVDTEKDLHDSYDEKILLDGIPLPYATEVDTYRVSLTEKDLPPFDRRELDISGYVENDEVVVLTNRYVFQHPEFRFTGKPVYLRNLSNNKLEYKIPRLDTSYIKTQEEWEALRVYEKAENGERVQRFYKDKEGRPILDEDMNPIPVIKSKDVRVKMKISDCTRNLDLMRKYFDKYVLDPNLISNDGHSISKHLFDAPIALKMLIDPEYKSSSYFSVNQRQFVTDELGRKVNRCCHVLSTKEAETLLGFSLPEKVVHTQIATEIANEMRKKLDRGNGKEFKRVGGNFFNWLKEFSNGNELLGFVLLNEVKYLLINDYNCEYGVESKYSSDDISTLLSKEKYLEIVGSSNRYFNEFEKIESIFCREKVNDASYLEKLFPFERKVSDLLTYLEHKGVDEDTMSLLELSAHFNECVRPVVVLKSQSNGRDVLPTNSIVTSYLERYPRNFFVNGIRKCLLKSGEGSLENGENGKRCREMMEDLYVNGGSKYEGIHNVHLIEEKWVDSISKSLGKMLEIDGERVEEYAKDVFFINERRRRKN</sequence>